<reference evidence="1 2" key="1">
    <citation type="submission" date="2019-09" db="EMBL/GenBank/DDBJ databases">
        <title>Non-baumannii Acinetobacter spp. carrying blaNDM-1 isolated in China.</title>
        <authorList>
            <person name="Cui C."/>
            <person name="Chen C."/>
            <person name="Sun J."/>
            <person name="Liu Y."/>
        </authorList>
    </citation>
    <scope>NUCLEOTIDE SEQUENCE [LARGE SCALE GENOMIC DNA]</scope>
    <source>
        <strain evidence="1 2">HZE23-1</strain>
    </source>
</reference>
<sequence length="158" mass="18652">MKQQKRLVDDQQKYYNSLQESVKPILELTHPKIRLKPHSIDALDANIEYQEAPLFQFRVFNDGKEKACFIEILGGVDKLKLIRKLNRINDFQSVWIASYLTINEAKLLNKCNEIKYKILINFEDIYGNEFQLEHYFDIQIKSENKVLIINSESISSIR</sequence>
<dbReference type="Proteomes" id="UP000503505">
    <property type="component" value="Chromosome"/>
</dbReference>
<name>A0AAE6WX99_9GAMM</name>
<dbReference type="AlphaFoldDB" id="A0AAE6WX99"/>
<proteinExistence type="predicted"/>
<evidence type="ECO:0000313" key="1">
    <source>
        <dbReference type="EMBL" id="QIC68630.1"/>
    </source>
</evidence>
<gene>
    <name evidence="1" type="ORF">FSC10_05660</name>
</gene>
<organism evidence="1 2">
    <name type="scientific">Acinetobacter schindleri</name>
    <dbReference type="NCBI Taxonomy" id="108981"/>
    <lineage>
        <taxon>Bacteria</taxon>
        <taxon>Pseudomonadati</taxon>
        <taxon>Pseudomonadota</taxon>
        <taxon>Gammaproteobacteria</taxon>
        <taxon>Moraxellales</taxon>
        <taxon>Moraxellaceae</taxon>
        <taxon>Acinetobacter</taxon>
    </lineage>
</organism>
<evidence type="ECO:0000313" key="2">
    <source>
        <dbReference type="Proteomes" id="UP000503505"/>
    </source>
</evidence>
<accession>A0AAE6WX99</accession>
<protein>
    <submittedName>
        <fullName evidence="1">Uncharacterized protein</fullName>
    </submittedName>
</protein>
<dbReference type="EMBL" id="CP044463">
    <property type="protein sequence ID" value="QIC68630.1"/>
    <property type="molecule type" value="Genomic_DNA"/>
</dbReference>